<dbReference type="EMBL" id="JAYKLX010000005">
    <property type="protein sequence ID" value="MEB3346089.1"/>
    <property type="molecule type" value="Genomic_DNA"/>
</dbReference>
<comment type="caution">
    <text evidence="2">The sequence shown here is derived from an EMBL/GenBank/DDBJ whole genome shotgun (WGS) entry which is preliminary data.</text>
</comment>
<reference evidence="2 3" key="1">
    <citation type="journal article" date="2013" name="Int. J. Syst. Evol. Microbiol.">
        <title>Aquimarina gracilis sp. nov., isolated from the gut microflora of a mussel, Mytilus coruscus, and emended description of Aquimarina spongiae.</title>
        <authorList>
            <person name="Park S.C."/>
            <person name="Choe H.N."/>
            <person name="Baik K.S."/>
            <person name="Seong C.N."/>
        </authorList>
    </citation>
    <scope>NUCLEOTIDE SEQUENCE [LARGE SCALE GENOMIC DNA]</scope>
    <source>
        <strain evidence="2 3">PSC32</strain>
    </source>
</reference>
<feature type="transmembrane region" description="Helical" evidence="1">
    <location>
        <begin position="12"/>
        <end position="32"/>
    </location>
</feature>
<proteinExistence type="predicted"/>
<dbReference type="Proteomes" id="UP001327027">
    <property type="component" value="Unassembled WGS sequence"/>
</dbReference>
<keyword evidence="3" id="KW-1185">Reference proteome</keyword>
<name>A0ABU5ZW38_9FLAO</name>
<keyword evidence="1" id="KW-0472">Membrane</keyword>
<evidence type="ECO:0000256" key="1">
    <source>
        <dbReference type="SAM" id="Phobius"/>
    </source>
</evidence>
<feature type="transmembrane region" description="Helical" evidence="1">
    <location>
        <begin position="44"/>
        <end position="65"/>
    </location>
</feature>
<evidence type="ECO:0000313" key="2">
    <source>
        <dbReference type="EMBL" id="MEB3346089.1"/>
    </source>
</evidence>
<gene>
    <name evidence="2" type="ORF">U6A24_11495</name>
</gene>
<sequence>MEPSFTEIIYYIFFGLLTSLGQVFILAICLYYTFKIGTKPDSILLLLGSVIWLLCSITTRVGVLYAKVWGSELYLTFTYVLQGFLFLGSLLFVIGFFLLIRRTLSGLKNEN</sequence>
<evidence type="ECO:0000313" key="3">
    <source>
        <dbReference type="Proteomes" id="UP001327027"/>
    </source>
</evidence>
<feature type="transmembrane region" description="Helical" evidence="1">
    <location>
        <begin position="77"/>
        <end position="100"/>
    </location>
</feature>
<protein>
    <submittedName>
        <fullName evidence="2">Uncharacterized protein</fullName>
    </submittedName>
</protein>
<keyword evidence="1" id="KW-0812">Transmembrane</keyword>
<keyword evidence="1" id="KW-1133">Transmembrane helix</keyword>
<organism evidence="2 3">
    <name type="scientific">Aquimarina gracilis</name>
    <dbReference type="NCBI Taxonomy" id="874422"/>
    <lineage>
        <taxon>Bacteria</taxon>
        <taxon>Pseudomonadati</taxon>
        <taxon>Bacteroidota</taxon>
        <taxon>Flavobacteriia</taxon>
        <taxon>Flavobacteriales</taxon>
        <taxon>Flavobacteriaceae</taxon>
        <taxon>Aquimarina</taxon>
    </lineage>
</organism>
<accession>A0ABU5ZW38</accession>
<dbReference type="RefSeq" id="WP_324180118.1">
    <property type="nucleotide sequence ID" value="NZ_BAABAW010000006.1"/>
</dbReference>